<dbReference type="InterPro" id="IPR050523">
    <property type="entry name" value="AKR_Detox_Biosynth"/>
</dbReference>
<name>A0AAE0EZ70_9CHLO</name>
<dbReference type="PANTHER" id="PTHR43364">
    <property type="entry name" value="NADH-SPECIFIC METHYLGLYOXAL REDUCTASE-RELATED"/>
    <property type="match status" value="1"/>
</dbReference>
<keyword evidence="4" id="KW-1185">Reference proteome</keyword>
<evidence type="ECO:0000313" key="4">
    <source>
        <dbReference type="Proteomes" id="UP001190700"/>
    </source>
</evidence>
<sequence>MEAVVTLDLPRIGFGCWQLGSKGEDDYWGLEFTQDLANELVASSCQHGITYFDTAEDYAKGQSEIQLGEALRQLTPGDRKPVLIGSKILPNNCLDVRKHTEGTLTRLGVEYIDIYMVHWPLSKSAMAHFASNQTTAAGGRDYSASDPNAVTDVPAIETCFKDLMKMQAEGKIKHIGVSNFGVKQLSEVLALGVTVAVNQLCYNLVFRAVEFEVMPFCLKNNIQVLAYSPLMQGLLTGKWKSAEEVPVYRARSRHFDSAKNPKSRHGEAGQEDLLFETLSRIEGISVKTGIPMVTLATSWVLHRPGVSCVIAGATSLKQVESNAAAASILLPEDVVQELCEATDDLKQAMGKNCDLWQGGTDSRIE</sequence>
<evidence type="ECO:0000259" key="2">
    <source>
        <dbReference type="Pfam" id="PF00248"/>
    </source>
</evidence>
<dbReference type="Proteomes" id="UP001190700">
    <property type="component" value="Unassembled WGS sequence"/>
</dbReference>
<dbReference type="Gene3D" id="3.20.20.100">
    <property type="entry name" value="NADP-dependent oxidoreductase domain"/>
    <property type="match status" value="1"/>
</dbReference>
<dbReference type="EMBL" id="LGRX02031843">
    <property type="protein sequence ID" value="KAK3244450.1"/>
    <property type="molecule type" value="Genomic_DNA"/>
</dbReference>
<evidence type="ECO:0000313" key="3">
    <source>
        <dbReference type="EMBL" id="KAK3244450.1"/>
    </source>
</evidence>
<evidence type="ECO:0000256" key="1">
    <source>
        <dbReference type="ARBA" id="ARBA00023002"/>
    </source>
</evidence>
<protein>
    <recommendedName>
        <fullName evidence="2">NADP-dependent oxidoreductase domain-containing protein</fullName>
    </recommendedName>
</protein>
<dbReference type="Pfam" id="PF00248">
    <property type="entry name" value="Aldo_ket_red"/>
    <property type="match status" value="1"/>
</dbReference>
<dbReference type="PRINTS" id="PR00069">
    <property type="entry name" value="ALDKETRDTASE"/>
</dbReference>
<gene>
    <name evidence="3" type="ORF">CYMTET_45935</name>
</gene>
<dbReference type="InterPro" id="IPR023210">
    <property type="entry name" value="NADP_OxRdtase_dom"/>
</dbReference>
<dbReference type="InterPro" id="IPR020471">
    <property type="entry name" value="AKR"/>
</dbReference>
<keyword evidence="1" id="KW-0560">Oxidoreductase</keyword>
<dbReference type="AlphaFoldDB" id="A0AAE0EZ70"/>
<organism evidence="3 4">
    <name type="scientific">Cymbomonas tetramitiformis</name>
    <dbReference type="NCBI Taxonomy" id="36881"/>
    <lineage>
        <taxon>Eukaryota</taxon>
        <taxon>Viridiplantae</taxon>
        <taxon>Chlorophyta</taxon>
        <taxon>Pyramimonadophyceae</taxon>
        <taxon>Pyramimonadales</taxon>
        <taxon>Pyramimonadaceae</taxon>
        <taxon>Cymbomonas</taxon>
    </lineage>
</organism>
<dbReference type="GO" id="GO:0016491">
    <property type="term" value="F:oxidoreductase activity"/>
    <property type="evidence" value="ECO:0007669"/>
    <property type="project" value="UniProtKB-KW"/>
</dbReference>
<accession>A0AAE0EZ70</accession>
<feature type="domain" description="NADP-dependent oxidoreductase" evidence="2">
    <location>
        <begin position="11"/>
        <end position="340"/>
    </location>
</feature>
<proteinExistence type="predicted"/>
<dbReference type="PROSITE" id="PS00062">
    <property type="entry name" value="ALDOKETO_REDUCTASE_2"/>
    <property type="match status" value="1"/>
</dbReference>
<dbReference type="SUPFAM" id="SSF51430">
    <property type="entry name" value="NAD(P)-linked oxidoreductase"/>
    <property type="match status" value="1"/>
</dbReference>
<reference evidence="3 4" key="1">
    <citation type="journal article" date="2015" name="Genome Biol. Evol.">
        <title>Comparative Genomics of a Bacterivorous Green Alga Reveals Evolutionary Causalities and Consequences of Phago-Mixotrophic Mode of Nutrition.</title>
        <authorList>
            <person name="Burns J.A."/>
            <person name="Paasch A."/>
            <person name="Narechania A."/>
            <person name="Kim E."/>
        </authorList>
    </citation>
    <scope>NUCLEOTIDE SEQUENCE [LARGE SCALE GENOMIC DNA]</scope>
    <source>
        <strain evidence="3 4">PLY_AMNH</strain>
    </source>
</reference>
<dbReference type="CDD" id="cd19085">
    <property type="entry name" value="AKR_AKR11B3"/>
    <property type="match status" value="1"/>
</dbReference>
<comment type="caution">
    <text evidence="3">The sequence shown here is derived from an EMBL/GenBank/DDBJ whole genome shotgun (WGS) entry which is preliminary data.</text>
</comment>
<dbReference type="InterPro" id="IPR018170">
    <property type="entry name" value="Aldo/ket_reductase_CS"/>
</dbReference>
<dbReference type="InterPro" id="IPR036812">
    <property type="entry name" value="NAD(P)_OxRdtase_dom_sf"/>
</dbReference>
<dbReference type="PANTHER" id="PTHR43364:SF4">
    <property type="entry name" value="NAD(P)-LINKED OXIDOREDUCTASE SUPERFAMILY PROTEIN"/>
    <property type="match status" value="1"/>
</dbReference>